<name>A0ABQ6AR27_9GAMM</name>
<sequence>MKFSKLMEFKADEAGNIDIDELVLHLPNTPLDVIEQFYSDHGRNSQFQEQYENIDISKLKWELVELSYDDIAHTSIFSEFENWSTTCKMKSERVSIDNDWNFIGHNRATVQHWKGNSTWLRSPIMFLSKSNYHLVEGHSRYGCLTGLVNSGIISSKKTHQVWVANV</sequence>
<gene>
    <name evidence="1" type="ORF">GCM10007855_39970</name>
</gene>
<comment type="caution">
    <text evidence="1">The sequence shown here is derived from an EMBL/GenBank/DDBJ whole genome shotgun (WGS) entry which is preliminary data.</text>
</comment>
<protein>
    <submittedName>
        <fullName evidence="1">Uncharacterized protein</fullName>
    </submittedName>
</protein>
<organism evidence="1 2">
    <name type="scientific">Aliivibrio sifiae</name>
    <dbReference type="NCBI Taxonomy" id="566293"/>
    <lineage>
        <taxon>Bacteria</taxon>
        <taxon>Pseudomonadati</taxon>
        <taxon>Pseudomonadota</taxon>
        <taxon>Gammaproteobacteria</taxon>
        <taxon>Vibrionales</taxon>
        <taxon>Vibrionaceae</taxon>
        <taxon>Aliivibrio</taxon>
    </lineage>
</organism>
<dbReference type="Proteomes" id="UP001156660">
    <property type="component" value="Unassembled WGS sequence"/>
</dbReference>
<dbReference type="EMBL" id="BSOU01000022">
    <property type="protein sequence ID" value="GLR77122.1"/>
    <property type="molecule type" value="Genomic_DNA"/>
</dbReference>
<keyword evidence="2" id="KW-1185">Reference proteome</keyword>
<accession>A0ABQ6AR27</accession>
<dbReference type="RefSeq" id="WP_146107801.1">
    <property type="nucleotide sequence ID" value="NZ_BSOU01000022.1"/>
</dbReference>
<evidence type="ECO:0000313" key="1">
    <source>
        <dbReference type="EMBL" id="GLR77122.1"/>
    </source>
</evidence>
<reference evidence="2" key="1">
    <citation type="journal article" date="2019" name="Int. J. Syst. Evol. Microbiol.">
        <title>The Global Catalogue of Microorganisms (GCM) 10K type strain sequencing project: providing services to taxonomists for standard genome sequencing and annotation.</title>
        <authorList>
            <consortium name="The Broad Institute Genomics Platform"/>
            <consortium name="The Broad Institute Genome Sequencing Center for Infectious Disease"/>
            <person name="Wu L."/>
            <person name="Ma J."/>
        </authorList>
    </citation>
    <scope>NUCLEOTIDE SEQUENCE [LARGE SCALE GENOMIC DNA]</scope>
    <source>
        <strain evidence="2">NBRC 105001</strain>
    </source>
</reference>
<evidence type="ECO:0000313" key="2">
    <source>
        <dbReference type="Proteomes" id="UP001156660"/>
    </source>
</evidence>
<proteinExistence type="predicted"/>